<sequence length="152" mass="18259">MKISEVKLSRKKSQKFKYKFKSIQFLRDVIDSKFIKFAFIGAFCTALNLGLLYLLTSIAKLNYIISTLIALIAINFIGFYLNKYYTFKTDQKRFLPELWKYYSVMLSSFILNLFFMFVLVQLFNMWYIYASLTITLGFLFYNFLMHKNWSFK</sequence>
<evidence type="ECO:0000256" key="1">
    <source>
        <dbReference type="ARBA" id="ARBA00004141"/>
    </source>
</evidence>
<dbReference type="GO" id="GO:0005886">
    <property type="term" value="C:plasma membrane"/>
    <property type="evidence" value="ECO:0007669"/>
    <property type="project" value="TreeGrafter"/>
</dbReference>
<name>A0A552E9P8_MICAE</name>
<proteinExistence type="inferred from homology"/>
<evidence type="ECO:0000313" key="8">
    <source>
        <dbReference type="EMBL" id="TRU31238.1"/>
    </source>
</evidence>
<dbReference type="PANTHER" id="PTHR38459:SF1">
    <property type="entry name" value="PROPHAGE BACTOPRENOL-LINKED GLUCOSE TRANSLOCASE HOMOLOG"/>
    <property type="match status" value="1"/>
</dbReference>
<evidence type="ECO:0000313" key="9">
    <source>
        <dbReference type="Proteomes" id="UP000315113"/>
    </source>
</evidence>
<evidence type="ECO:0000259" key="7">
    <source>
        <dbReference type="Pfam" id="PF04138"/>
    </source>
</evidence>
<evidence type="ECO:0000256" key="2">
    <source>
        <dbReference type="ARBA" id="ARBA00009399"/>
    </source>
</evidence>
<dbReference type="PANTHER" id="PTHR38459">
    <property type="entry name" value="PROPHAGE BACTOPRENOL-LINKED GLUCOSE TRANSLOCASE HOMOLOG"/>
    <property type="match status" value="1"/>
</dbReference>
<dbReference type="InterPro" id="IPR007267">
    <property type="entry name" value="GtrA_DPMS_TM"/>
</dbReference>
<dbReference type="GO" id="GO:0000271">
    <property type="term" value="P:polysaccharide biosynthetic process"/>
    <property type="evidence" value="ECO:0007669"/>
    <property type="project" value="InterPro"/>
</dbReference>
<dbReference type="InterPro" id="IPR051401">
    <property type="entry name" value="GtrA_CellWall_Glycosyl"/>
</dbReference>
<feature type="transmembrane region" description="Helical" evidence="6">
    <location>
        <begin position="61"/>
        <end position="81"/>
    </location>
</feature>
<dbReference type="AlphaFoldDB" id="A0A552E9P8"/>
<organism evidence="8 9">
    <name type="scientific">Microcystis aeruginosa Ma_MB_F_20061100_S20D</name>
    <dbReference type="NCBI Taxonomy" id="2486253"/>
    <lineage>
        <taxon>Bacteria</taxon>
        <taxon>Bacillati</taxon>
        <taxon>Cyanobacteriota</taxon>
        <taxon>Cyanophyceae</taxon>
        <taxon>Oscillatoriophycideae</taxon>
        <taxon>Chroococcales</taxon>
        <taxon>Microcystaceae</taxon>
        <taxon>Microcystis</taxon>
    </lineage>
</organism>
<feature type="domain" description="GtrA/DPMS transmembrane" evidence="7">
    <location>
        <begin position="36"/>
        <end position="151"/>
    </location>
</feature>
<evidence type="ECO:0000256" key="4">
    <source>
        <dbReference type="ARBA" id="ARBA00022989"/>
    </source>
</evidence>
<keyword evidence="5 6" id="KW-0472">Membrane</keyword>
<gene>
    <name evidence="8" type="ORF">EWV78_21320</name>
</gene>
<accession>A0A552E9P8</accession>
<comment type="subcellular location">
    <subcellularLocation>
        <location evidence="1">Membrane</location>
        <topology evidence="1">Multi-pass membrane protein</topology>
    </subcellularLocation>
</comment>
<evidence type="ECO:0000256" key="6">
    <source>
        <dbReference type="SAM" id="Phobius"/>
    </source>
</evidence>
<comment type="caution">
    <text evidence="8">The sequence shown here is derived from an EMBL/GenBank/DDBJ whole genome shotgun (WGS) entry which is preliminary data.</text>
</comment>
<dbReference type="EMBL" id="SFBH01000158">
    <property type="protein sequence ID" value="TRU31238.1"/>
    <property type="molecule type" value="Genomic_DNA"/>
</dbReference>
<comment type="similarity">
    <text evidence="2">Belongs to the GtrA family.</text>
</comment>
<evidence type="ECO:0000256" key="5">
    <source>
        <dbReference type="ARBA" id="ARBA00023136"/>
    </source>
</evidence>
<feature type="transmembrane region" description="Helical" evidence="6">
    <location>
        <begin position="101"/>
        <end position="120"/>
    </location>
</feature>
<evidence type="ECO:0000256" key="3">
    <source>
        <dbReference type="ARBA" id="ARBA00022692"/>
    </source>
</evidence>
<keyword evidence="4 6" id="KW-1133">Transmembrane helix</keyword>
<dbReference type="Proteomes" id="UP000315113">
    <property type="component" value="Unassembled WGS sequence"/>
</dbReference>
<feature type="transmembrane region" description="Helical" evidence="6">
    <location>
        <begin position="126"/>
        <end position="144"/>
    </location>
</feature>
<reference evidence="8 9" key="1">
    <citation type="submission" date="2019-01" db="EMBL/GenBank/DDBJ databases">
        <title>Coherence of Microcystis species and biogeography revealed through population genomics.</title>
        <authorList>
            <person name="Perez-Carrascal O.M."/>
            <person name="Terrat Y."/>
            <person name="Giani A."/>
            <person name="Fortin N."/>
            <person name="Tromas N."/>
            <person name="Shapiro B.J."/>
        </authorList>
    </citation>
    <scope>NUCLEOTIDE SEQUENCE [LARGE SCALE GENOMIC DNA]</scope>
    <source>
        <strain evidence="8">Ma_MB_F_20061100_S20D</strain>
    </source>
</reference>
<protein>
    <submittedName>
        <fullName evidence="8">GtrA family protein</fullName>
    </submittedName>
</protein>
<feature type="transmembrane region" description="Helical" evidence="6">
    <location>
        <begin position="34"/>
        <end position="55"/>
    </location>
</feature>
<dbReference type="Pfam" id="PF04138">
    <property type="entry name" value="GtrA_DPMS_TM"/>
    <property type="match status" value="1"/>
</dbReference>
<keyword evidence="3 6" id="KW-0812">Transmembrane</keyword>